<dbReference type="PANTHER" id="PTHR23241:SF102">
    <property type="entry name" value="LD23009P"/>
    <property type="match status" value="1"/>
</dbReference>
<dbReference type="PANTHER" id="PTHR23241">
    <property type="entry name" value="LATE EMBRYOGENESIS ABUNDANT PLANTS LEA-RELATED"/>
    <property type="match status" value="1"/>
</dbReference>
<feature type="transmembrane region" description="Helical" evidence="5">
    <location>
        <begin position="31"/>
        <end position="49"/>
    </location>
</feature>
<keyword evidence="4 5" id="KW-0472">Membrane</keyword>
<dbReference type="GO" id="GO:0016020">
    <property type="term" value="C:membrane"/>
    <property type="evidence" value="ECO:0007669"/>
    <property type="project" value="UniProtKB-SubCell"/>
</dbReference>
<dbReference type="GeneID" id="37271601"/>
<dbReference type="InterPro" id="IPR053009">
    <property type="entry name" value="Xanthocillin_Biosynth-Assoc"/>
</dbReference>
<evidence type="ECO:0000259" key="6">
    <source>
        <dbReference type="Pfam" id="PF13664"/>
    </source>
</evidence>
<evidence type="ECO:0000313" key="8">
    <source>
        <dbReference type="Proteomes" id="UP000245946"/>
    </source>
</evidence>
<feature type="transmembrane region" description="Helical" evidence="5">
    <location>
        <begin position="110"/>
        <end position="131"/>
    </location>
</feature>
<accession>A0A316ZB65</accession>
<keyword evidence="3 5" id="KW-1133">Transmembrane helix</keyword>
<sequence>MVSTRELKTESTSRVGLGLARALLTPDTRSLHLFAFGISTGAAVWHTLISAPASYKNLPRQSFGNLQAVLLPSVFGVQAAAAGSLLFSFLREYPIVYHRFDLLDVHCWQAVTLLTTTGLSLFNLLVATPTATKIMNDRHRQERAEGKDFSDPSASEKMKKLNVEFASAHSLSATLQLFAIGGLVEYGLWLAKYGLGEMSLKRVVRS</sequence>
<evidence type="ECO:0000256" key="4">
    <source>
        <dbReference type="ARBA" id="ARBA00023136"/>
    </source>
</evidence>
<keyword evidence="8" id="KW-1185">Reference proteome</keyword>
<gene>
    <name evidence="7" type="ORF">FA09DRAFT_338068</name>
</gene>
<feature type="transmembrane region" description="Helical" evidence="5">
    <location>
        <begin position="69"/>
        <end position="90"/>
    </location>
</feature>
<organism evidence="7 8">
    <name type="scientific">Tilletiopsis washingtonensis</name>
    <dbReference type="NCBI Taxonomy" id="58919"/>
    <lineage>
        <taxon>Eukaryota</taxon>
        <taxon>Fungi</taxon>
        <taxon>Dikarya</taxon>
        <taxon>Basidiomycota</taxon>
        <taxon>Ustilaginomycotina</taxon>
        <taxon>Exobasidiomycetes</taxon>
        <taxon>Entylomatales</taxon>
        <taxon>Entylomatales incertae sedis</taxon>
        <taxon>Tilletiopsis</taxon>
    </lineage>
</organism>
<dbReference type="Pfam" id="PF13664">
    <property type="entry name" value="DUF4149"/>
    <property type="match status" value="1"/>
</dbReference>
<dbReference type="RefSeq" id="XP_025599058.1">
    <property type="nucleotide sequence ID" value="XM_025744057.1"/>
</dbReference>
<protein>
    <recommendedName>
        <fullName evidence="6">TMEM205-like domain-containing protein</fullName>
    </recommendedName>
</protein>
<dbReference type="EMBL" id="KZ819290">
    <property type="protein sequence ID" value="PWN98779.1"/>
    <property type="molecule type" value="Genomic_DNA"/>
</dbReference>
<dbReference type="AlphaFoldDB" id="A0A316ZB65"/>
<dbReference type="OrthoDB" id="1641132at2759"/>
<keyword evidence="2 5" id="KW-0812">Transmembrane</keyword>
<name>A0A316ZB65_9BASI</name>
<proteinExistence type="predicted"/>
<evidence type="ECO:0000256" key="1">
    <source>
        <dbReference type="ARBA" id="ARBA00004370"/>
    </source>
</evidence>
<evidence type="ECO:0000256" key="3">
    <source>
        <dbReference type="ARBA" id="ARBA00022989"/>
    </source>
</evidence>
<reference evidence="7 8" key="1">
    <citation type="journal article" date="2018" name="Mol. Biol. Evol.">
        <title>Broad Genomic Sampling Reveals a Smut Pathogenic Ancestry of the Fungal Clade Ustilaginomycotina.</title>
        <authorList>
            <person name="Kijpornyongpan T."/>
            <person name="Mondo S.J."/>
            <person name="Barry K."/>
            <person name="Sandor L."/>
            <person name="Lee J."/>
            <person name="Lipzen A."/>
            <person name="Pangilinan J."/>
            <person name="LaButti K."/>
            <person name="Hainaut M."/>
            <person name="Henrissat B."/>
            <person name="Grigoriev I.V."/>
            <person name="Spatafora J.W."/>
            <person name="Aime M.C."/>
        </authorList>
    </citation>
    <scope>NUCLEOTIDE SEQUENCE [LARGE SCALE GENOMIC DNA]</scope>
    <source>
        <strain evidence="7 8">MCA 4186</strain>
    </source>
</reference>
<dbReference type="Proteomes" id="UP000245946">
    <property type="component" value="Unassembled WGS sequence"/>
</dbReference>
<evidence type="ECO:0000256" key="2">
    <source>
        <dbReference type="ARBA" id="ARBA00022692"/>
    </source>
</evidence>
<evidence type="ECO:0000256" key="5">
    <source>
        <dbReference type="SAM" id="Phobius"/>
    </source>
</evidence>
<dbReference type="InterPro" id="IPR025423">
    <property type="entry name" value="TMEM205-like"/>
</dbReference>
<feature type="domain" description="TMEM205-like" evidence="6">
    <location>
        <begin position="35"/>
        <end position="139"/>
    </location>
</feature>
<comment type="subcellular location">
    <subcellularLocation>
        <location evidence="1">Membrane</location>
    </subcellularLocation>
</comment>
<evidence type="ECO:0000313" key="7">
    <source>
        <dbReference type="EMBL" id="PWN98779.1"/>
    </source>
</evidence>